<dbReference type="Proteomes" id="UP001597214">
    <property type="component" value="Unassembled WGS sequence"/>
</dbReference>
<sequence>MKSGIRDVDIVIVGGGITGLAAALECKKHQKSFVVLEARDRPGGRLYSVTTKEGIRIDLGGQWVGVNHYRIKRLIEEFGIKTYKIDQKGNSIYEWNGKIKKTKRLPPLSPVGLFDLIKVGMRIKTFVNQLPEGIPFSSPIARKLDKETVEQFIQATMFSQEGKAFYKLIVEEITCSNAHEVSLLDLVWCIKSTGTINYLLQAEQEWMSEGAQTLTIRMADSLGDTVVYNTPVERISYQHECTYVYSSNDFWRAKKVIVAIPPNLTTRIVFAPPLPGIRQQLSQRSGMPSVIKMIMIYHSPFWKSQGLNGKLFSSSGPVTLTLDSSPPDSSKGVLSVFLTGKHARELENMDRDERVNKVLQVLGKYFGKEAYEPEEVYEKNWAEDEWTQGGYATHYAPGVLTHFGSSLFKPISSIHWAGTEEAIEWRTYMEGAVQSGQDVAKLVISQLI</sequence>
<dbReference type="EMBL" id="JBHUEM010000024">
    <property type="protein sequence ID" value="MFD1737819.1"/>
    <property type="molecule type" value="Genomic_DNA"/>
</dbReference>
<reference evidence="6" key="1">
    <citation type="journal article" date="2019" name="Int. J. Syst. Evol. Microbiol.">
        <title>The Global Catalogue of Microorganisms (GCM) 10K type strain sequencing project: providing services to taxonomists for standard genome sequencing and annotation.</title>
        <authorList>
            <consortium name="The Broad Institute Genomics Platform"/>
            <consortium name="The Broad Institute Genome Sequencing Center for Infectious Disease"/>
            <person name="Wu L."/>
            <person name="Ma J."/>
        </authorList>
    </citation>
    <scope>NUCLEOTIDE SEQUENCE [LARGE SCALE GENOMIC DNA]</scope>
    <source>
        <strain evidence="6">CCUG 49339</strain>
    </source>
</reference>
<name>A0ABW4LRP8_9BACI</name>
<dbReference type="PANTHER" id="PTHR43563">
    <property type="entry name" value="AMINE OXIDASE"/>
    <property type="match status" value="1"/>
</dbReference>
<dbReference type="SUPFAM" id="SSF51905">
    <property type="entry name" value="FAD/NAD(P)-binding domain"/>
    <property type="match status" value="1"/>
</dbReference>
<evidence type="ECO:0000313" key="5">
    <source>
        <dbReference type="EMBL" id="MFD1737819.1"/>
    </source>
</evidence>
<dbReference type="SUPFAM" id="SSF54373">
    <property type="entry name" value="FAD-linked reductases, C-terminal domain"/>
    <property type="match status" value="1"/>
</dbReference>
<protein>
    <submittedName>
        <fullName evidence="5">Flavin monoamine oxidase family protein</fullName>
    </submittedName>
</protein>
<proteinExistence type="inferred from homology"/>
<evidence type="ECO:0000313" key="6">
    <source>
        <dbReference type="Proteomes" id="UP001597214"/>
    </source>
</evidence>
<comment type="cofactor">
    <cofactor evidence="1">
        <name>FAD</name>
        <dbReference type="ChEBI" id="CHEBI:57692"/>
    </cofactor>
</comment>
<organism evidence="5 6">
    <name type="scientific">Bacillus salitolerans</name>
    <dbReference type="NCBI Taxonomy" id="1437434"/>
    <lineage>
        <taxon>Bacteria</taxon>
        <taxon>Bacillati</taxon>
        <taxon>Bacillota</taxon>
        <taxon>Bacilli</taxon>
        <taxon>Bacillales</taxon>
        <taxon>Bacillaceae</taxon>
        <taxon>Bacillus</taxon>
    </lineage>
</organism>
<evidence type="ECO:0000256" key="3">
    <source>
        <dbReference type="ARBA" id="ARBA00023002"/>
    </source>
</evidence>
<feature type="domain" description="Amine oxidase" evidence="4">
    <location>
        <begin position="17"/>
        <end position="444"/>
    </location>
</feature>
<gene>
    <name evidence="5" type="ORF">ACFSCX_14880</name>
</gene>
<dbReference type="InterPro" id="IPR001613">
    <property type="entry name" value="Flavin_amine_oxidase"/>
</dbReference>
<dbReference type="Gene3D" id="3.50.50.60">
    <property type="entry name" value="FAD/NAD(P)-binding domain"/>
    <property type="match status" value="1"/>
</dbReference>
<dbReference type="PRINTS" id="PR00757">
    <property type="entry name" value="AMINEOXDASEF"/>
</dbReference>
<dbReference type="InterPro" id="IPR002937">
    <property type="entry name" value="Amino_oxidase"/>
</dbReference>
<keyword evidence="3" id="KW-0560">Oxidoreductase</keyword>
<comment type="caution">
    <text evidence="5">The sequence shown here is derived from an EMBL/GenBank/DDBJ whole genome shotgun (WGS) entry which is preliminary data.</text>
</comment>
<evidence type="ECO:0000256" key="1">
    <source>
        <dbReference type="ARBA" id="ARBA00001974"/>
    </source>
</evidence>
<accession>A0ABW4LRP8</accession>
<dbReference type="InterPro" id="IPR036188">
    <property type="entry name" value="FAD/NAD-bd_sf"/>
</dbReference>
<keyword evidence="6" id="KW-1185">Reference proteome</keyword>
<comment type="similarity">
    <text evidence="2">Belongs to the flavin monoamine oxidase family.</text>
</comment>
<dbReference type="RefSeq" id="WP_377929039.1">
    <property type="nucleotide sequence ID" value="NZ_JBHUEM010000024.1"/>
</dbReference>
<evidence type="ECO:0000256" key="2">
    <source>
        <dbReference type="ARBA" id="ARBA00005995"/>
    </source>
</evidence>
<dbReference type="InterPro" id="IPR050703">
    <property type="entry name" value="Flavin_MAO"/>
</dbReference>
<dbReference type="Pfam" id="PF01593">
    <property type="entry name" value="Amino_oxidase"/>
    <property type="match status" value="1"/>
</dbReference>
<evidence type="ECO:0000259" key="4">
    <source>
        <dbReference type="Pfam" id="PF01593"/>
    </source>
</evidence>
<dbReference type="PANTHER" id="PTHR43563:SF1">
    <property type="entry name" value="AMINE OXIDASE [FLAVIN-CONTAINING] B"/>
    <property type="match status" value="1"/>
</dbReference>